<evidence type="ECO:0000313" key="1">
    <source>
        <dbReference type="EMBL" id="KAL3231383.1"/>
    </source>
</evidence>
<dbReference type="Proteomes" id="UP001623330">
    <property type="component" value="Unassembled WGS sequence"/>
</dbReference>
<name>A0ABR4NSH6_9SACH</name>
<gene>
    <name evidence="1" type="ORF">RNJ44_00418</name>
</gene>
<evidence type="ECO:0000313" key="2">
    <source>
        <dbReference type="Proteomes" id="UP001623330"/>
    </source>
</evidence>
<reference evidence="1 2" key="1">
    <citation type="submission" date="2024-05" db="EMBL/GenBank/DDBJ databases">
        <title>Long read based assembly of the Candida bracarensis genome reveals expanded adhesin content.</title>
        <authorList>
            <person name="Marcet-Houben M."/>
            <person name="Ksiezopolska E."/>
            <person name="Gabaldon T."/>
        </authorList>
    </citation>
    <scope>NUCLEOTIDE SEQUENCE [LARGE SCALE GENOMIC DNA]</scope>
    <source>
        <strain evidence="1 2">CBM6</strain>
    </source>
</reference>
<organism evidence="1 2">
    <name type="scientific">Nakaseomyces bracarensis</name>
    <dbReference type="NCBI Taxonomy" id="273131"/>
    <lineage>
        <taxon>Eukaryota</taxon>
        <taxon>Fungi</taxon>
        <taxon>Dikarya</taxon>
        <taxon>Ascomycota</taxon>
        <taxon>Saccharomycotina</taxon>
        <taxon>Saccharomycetes</taxon>
        <taxon>Saccharomycetales</taxon>
        <taxon>Saccharomycetaceae</taxon>
        <taxon>Nakaseomyces</taxon>
    </lineage>
</organism>
<accession>A0ABR4NSH6</accession>
<dbReference type="EMBL" id="JBEVYD010000007">
    <property type="protein sequence ID" value="KAL3231383.1"/>
    <property type="molecule type" value="Genomic_DNA"/>
</dbReference>
<proteinExistence type="predicted"/>
<sequence>MDVLEERVAILEQKLAIDANSNDNVTLILNQISAKLRQWIGVTTQESQLLLDLLTCETDPHSSSDEIASPSNVIVIIDRLDYMAESLIKLEALYRDSLKFDTTNVHKLTIDLSLPELFGTCDALILRTMRLAKRLHLRAERYRCFLDNMEPYLDQK</sequence>
<keyword evidence="2" id="KW-1185">Reference proteome</keyword>
<protein>
    <submittedName>
        <fullName evidence="1">Uncharacterized protein</fullName>
    </submittedName>
</protein>
<comment type="caution">
    <text evidence="1">The sequence shown here is derived from an EMBL/GenBank/DDBJ whole genome shotgun (WGS) entry which is preliminary data.</text>
</comment>